<dbReference type="AlphaFoldDB" id="A0A6N3A215"/>
<protein>
    <submittedName>
        <fullName evidence="1">Uncharacterized protein</fullName>
    </submittedName>
</protein>
<sequence>MKLVQYKKIKNNDIYYFRLYKKKIIINNNFQGVLILNLNFELIYEINFSKKILIYRDYIIENKIILDCRELNYFICIDIDNYSYYILDVLNFNHDIELIRKSNEKYKFIIITKTKEIFGFDFEKNKIKLFYKMYLLKNKRKTKAQNNSNNKFYFNIENPKFIIKKRNIIVGYNEENLEVINYENNNRNQFEVYENKSKEEWIFRNVEICILNKKNYLFILENNMSNIYESNLLCYEV</sequence>
<dbReference type="RefSeq" id="WP_156530669.1">
    <property type="nucleotide sequence ID" value="NZ_CACRUE010000013.1"/>
</dbReference>
<reference evidence="1" key="1">
    <citation type="submission" date="2019-11" db="EMBL/GenBank/DDBJ databases">
        <authorList>
            <person name="Feng L."/>
        </authorList>
    </citation>
    <scope>NUCLEOTIDE SEQUENCE</scope>
    <source>
        <strain evidence="1">IbartlettiiLFYP30</strain>
    </source>
</reference>
<evidence type="ECO:0000313" key="1">
    <source>
        <dbReference type="EMBL" id="VYT83880.1"/>
    </source>
</evidence>
<name>A0A6N3A215_9FIRM</name>
<proteinExistence type="predicted"/>
<accession>A0A6N3A215</accession>
<organism evidence="1">
    <name type="scientific">Intestinibacter bartlettii</name>
    <dbReference type="NCBI Taxonomy" id="261299"/>
    <lineage>
        <taxon>Bacteria</taxon>
        <taxon>Bacillati</taxon>
        <taxon>Bacillota</taxon>
        <taxon>Clostridia</taxon>
        <taxon>Peptostreptococcales</taxon>
        <taxon>Peptostreptococcaceae</taxon>
        <taxon>Intestinibacter</taxon>
    </lineage>
</organism>
<gene>
    <name evidence="1" type="ORF">IBLFYP30_01106</name>
</gene>
<dbReference type="EMBL" id="CACRUE010000013">
    <property type="protein sequence ID" value="VYT83880.1"/>
    <property type="molecule type" value="Genomic_DNA"/>
</dbReference>